<accession>A0A382AU70</accession>
<gene>
    <name evidence="1" type="ORF">METZ01_LOCUS157768</name>
</gene>
<evidence type="ECO:0000313" key="1">
    <source>
        <dbReference type="EMBL" id="SVB04914.1"/>
    </source>
</evidence>
<dbReference type="AlphaFoldDB" id="A0A382AU70"/>
<name>A0A382AU70_9ZZZZ</name>
<sequence length="24" mass="2875">MSMQDFLMIVDFFAHNFISLQINI</sequence>
<dbReference type="EMBL" id="UINC01026803">
    <property type="protein sequence ID" value="SVB04914.1"/>
    <property type="molecule type" value="Genomic_DNA"/>
</dbReference>
<protein>
    <submittedName>
        <fullName evidence="1">Uncharacterized protein</fullName>
    </submittedName>
</protein>
<proteinExistence type="predicted"/>
<organism evidence="1">
    <name type="scientific">marine metagenome</name>
    <dbReference type="NCBI Taxonomy" id="408172"/>
    <lineage>
        <taxon>unclassified sequences</taxon>
        <taxon>metagenomes</taxon>
        <taxon>ecological metagenomes</taxon>
    </lineage>
</organism>
<reference evidence="1" key="1">
    <citation type="submission" date="2018-05" db="EMBL/GenBank/DDBJ databases">
        <authorList>
            <person name="Lanie J.A."/>
            <person name="Ng W.-L."/>
            <person name="Kazmierczak K.M."/>
            <person name="Andrzejewski T.M."/>
            <person name="Davidsen T.M."/>
            <person name="Wayne K.J."/>
            <person name="Tettelin H."/>
            <person name="Glass J.I."/>
            <person name="Rusch D."/>
            <person name="Podicherti R."/>
            <person name="Tsui H.-C.T."/>
            <person name="Winkler M.E."/>
        </authorList>
    </citation>
    <scope>NUCLEOTIDE SEQUENCE</scope>
</reference>